<feature type="compositionally biased region" description="Low complexity" evidence="1">
    <location>
        <begin position="10"/>
        <end position="23"/>
    </location>
</feature>
<gene>
    <name evidence="2" type="ORF">PGT21_012524</name>
</gene>
<organism evidence="2 3">
    <name type="scientific">Puccinia graminis f. sp. tritici</name>
    <dbReference type="NCBI Taxonomy" id="56615"/>
    <lineage>
        <taxon>Eukaryota</taxon>
        <taxon>Fungi</taxon>
        <taxon>Dikarya</taxon>
        <taxon>Basidiomycota</taxon>
        <taxon>Pucciniomycotina</taxon>
        <taxon>Pucciniomycetes</taxon>
        <taxon>Pucciniales</taxon>
        <taxon>Pucciniaceae</taxon>
        <taxon>Puccinia</taxon>
    </lineage>
</organism>
<accession>A0A5B0PPW6</accession>
<reference evidence="2 3" key="1">
    <citation type="submission" date="2019-05" db="EMBL/GenBank/DDBJ databases">
        <title>Emergence of the Ug99 lineage of the wheat stem rust pathogen through somatic hybridization.</title>
        <authorList>
            <person name="Li F."/>
            <person name="Upadhyaya N.M."/>
            <person name="Sperschneider J."/>
            <person name="Matny O."/>
            <person name="Nguyen-Phuc H."/>
            <person name="Mago R."/>
            <person name="Raley C."/>
            <person name="Miller M.E."/>
            <person name="Silverstein K.A.T."/>
            <person name="Henningsen E."/>
            <person name="Hirsch C.D."/>
            <person name="Visser B."/>
            <person name="Pretorius Z.A."/>
            <person name="Steffenson B.J."/>
            <person name="Schwessinger B."/>
            <person name="Dodds P.N."/>
            <person name="Figueroa M."/>
        </authorList>
    </citation>
    <scope>NUCLEOTIDE SEQUENCE [LARGE SCALE GENOMIC DNA]</scope>
    <source>
        <strain evidence="2">21-0</strain>
    </source>
</reference>
<dbReference type="AlphaFoldDB" id="A0A5B0PPW6"/>
<proteinExistence type="predicted"/>
<evidence type="ECO:0000313" key="3">
    <source>
        <dbReference type="Proteomes" id="UP000324748"/>
    </source>
</evidence>
<keyword evidence="3" id="KW-1185">Reference proteome</keyword>
<sequence>MAFLNNVKVQAPSSQAKASSPGSTTAGPNKFTQLHHSWPKPFPPSLAMTNSPRSTRSSSSTTSGANHLIHFINSPAPSSFPETASSASSSDSCNF</sequence>
<comment type="caution">
    <text evidence="2">The sequence shown here is derived from an EMBL/GenBank/DDBJ whole genome shotgun (WGS) entry which is preliminary data.</text>
</comment>
<evidence type="ECO:0000256" key="1">
    <source>
        <dbReference type="SAM" id="MobiDB-lite"/>
    </source>
</evidence>
<dbReference type="Proteomes" id="UP000324748">
    <property type="component" value="Unassembled WGS sequence"/>
</dbReference>
<feature type="compositionally biased region" description="Polar residues" evidence="1">
    <location>
        <begin position="24"/>
        <end position="35"/>
    </location>
</feature>
<feature type="region of interest" description="Disordered" evidence="1">
    <location>
        <begin position="1"/>
        <end position="95"/>
    </location>
</feature>
<dbReference type="EMBL" id="VSWC01000042">
    <property type="protein sequence ID" value="KAA1103281.1"/>
    <property type="molecule type" value="Genomic_DNA"/>
</dbReference>
<feature type="compositionally biased region" description="Low complexity" evidence="1">
    <location>
        <begin position="74"/>
        <end position="95"/>
    </location>
</feature>
<protein>
    <submittedName>
        <fullName evidence="2">Uncharacterized protein</fullName>
    </submittedName>
</protein>
<evidence type="ECO:0000313" key="2">
    <source>
        <dbReference type="EMBL" id="KAA1103281.1"/>
    </source>
</evidence>
<feature type="compositionally biased region" description="Low complexity" evidence="1">
    <location>
        <begin position="51"/>
        <end position="63"/>
    </location>
</feature>
<name>A0A5B0PPW6_PUCGR</name>